<reference evidence="2" key="1">
    <citation type="journal article" date="2021" name="PeerJ">
        <title>Extensive microbial diversity within the chicken gut microbiome revealed by metagenomics and culture.</title>
        <authorList>
            <person name="Gilroy R."/>
            <person name="Ravi A."/>
            <person name="Getino M."/>
            <person name="Pursley I."/>
            <person name="Horton D.L."/>
            <person name="Alikhan N.F."/>
            <person name="Baker D."/>
            <person name="Gharbi K."/>
            <person name="Hall N."/>
            <person name="Watson M."/>
            <person name="Adriaenssens E.M."/>
            <person name="Foster-Nyarko E."/>
            <person name="Jarju S."/>
            <person name="Secka A."/>
            <person name="Antonio M."/>
            <person name="Oren A."/>
            <person name="Chaudhuri R.R."/>
            <person name="La Ragione R."/>
            <person name="Hildebrand F."/>
            <person name="Pallen M.J."/>
        </authorList>
    </citation>
    <scope>NUCLEOTIDE SEQUENCE</scope>
    <source>
        <strain evidence="2">ChiHjej12B11-24981</strain>
    </source>
</reference>
<evidence type="ECO:0000313" key="3">
    <source>
        <dbReference type="Proteomes" id="UP000824023"/>
    </source>
</evidence>
<dbReference type="Gene3D" id="2.160.20.10">
    <property type="entry name" value="Single-stranded right-handed beta-helix, Pectin lyase-like"/>
    <property type="match status" value="1"/>
</dbReference>
<dbReference type="InterPro" id="IPR012334">
    <property type="entry name" value="Pectin_lyas_fold"/>
</dbReference>
<accession>A0A9D2CXA4</accession>
<organism evidence="2 3">
    <name type="scientific">Candidatus Bacteroides merdipullorum</name>
    <dbReference type="NCBI Taxonomy" id="2838474"/>
    <lineage>
        <taxon>Bacteria</taxon>
        <taxon>Pseudomonadati</taxon>
        <taxon>Bacteroidota</taxon>
        <taxon>Bacteroidia</taxon>
        <taxon>Bacteroidales</taxon>
        <taxon>Bacteroidaceae</taxon>
        <taxon>Bacteroides</taxon>
    </lineage>
</organism>
<gene>
    <name evidence="2" type="ORF">H9819_08595</name>
</gene>
<dbReference type="SUPFAM" id="SSF51126">
    <property type="entry name" value="Pectin lyase-like"/>
    <property type="match status" value="1"/>
</dbReference>
<reference evidence="2" key="2">
    <citation type="submission" date="2021-04" db="EMBL/GenBank/DDBJ databases">
        <authorList>
            <person name="Gilroy R."/>
        </authorList>
    </citation>
    <scope>NUCLEOTIDE SEQUENCE</scope>
    <source>
        <strain evidence="2">ChiHjej12B11-24981</strain>
    </source>
</reference>
<evidence type="ECO:0008006" key="4">
    <source>
        <dbReference type="Google" id="ProtNLM"/>
    </source>
</evidence>
<comment type="caution">
    <text evidence="2">The sequence shown here is derived from an EMBL/GenBank/DDBJ whole genome shotgun (WGS) entry which is preliminary data.</text>
</comment>
<dbReference type="Proteomes" id="UP000824023">
    <property type="component" value="Unassembled WGS sequence"/>
</dbReference>
<dbReference type="EMBL" id="DXCK01000115">
    <property type="protein sequence ID" value="HIZ02286.1"/>
    <property type="molecule type" value="Genomic_DNA"/>
</dbReference>
<name>A0A9D2CXA4_9BACE</name>
<keyword evidence="1" id="KW-0732">Signal</keyword>
<protein>
    <recommendedName>
        <fullName evidence="4">Pectate lyase superfamily protein domain-containing protein</fullName>
    </recommendedName>
</protein>
<evidence type="ECO:0000313" key="2">
    <source>
        <dbReference type="EMBL" id="HIZ02286.1"/>
    </source>
</evidence>
<dbReference type="AlphaFoldDB" id="A0A9D2CXA4"/>
<sequence>MKQAIYFLFGIFLLFPAYGQDNQQFKQNTSTTEQSAELAGIISAVGHGIRNDGTPIGPELNRLIKQSYGKTLFFPAGTYNLTEPIVLPMDYTKNVNLAFDKNALLKSDTHLEALIKVGYSEVYFADVTHRRFSYIEGGILDCYNADNGILIDGRKQLVQIRNMSLVRGRNTHIRIHLPEPGGTGSSDTKIDNVTIQGISSNDDVYGIYIDASCCDCKISDTFIYSTKEAIVTKSAGHILNNVHLLAMNTTGGTVRADGENFKETVGIRISTGGFFVFNQVYYDTMDRGIVVDDNFSPDLLLDQQISYSYLNDFGTCFLHAGANSPNLRVKISNSTFTLKNKGYKLLDYSPGMVGWDIADKFSFVNCVVDGLHNLSPYDLTLLQRLRAKAADGLMWNRLDDSGSQWYVLGAVVASPLQNFLEIDLTDELRAKLRFGFKGDNLNMYSYEFEGNDDGQVELGYALHGEFCVWMFRSRKGGSFTPVVYDLLGSGQFMPFPDKGKIYVPADYGVSEIDIQVLDNP</sequence>
<feature type="chain" id="PRO_5039196594" description="Pectate lyase superfamily protein domain-containing protein" evidence="1">
    <location>
        <begin position="20"/>
        <end position="520"/>
    </location>
</feature>
<dbReference type="InterPro" id="IPR011050">
    <property type="entry name" value="Pectin_lyase_fold/virulence"/>
</dbReference>
<proteinExistence type="predicted"/>
<evidence type="ECO:0000256" key="1">
    <source>
        <dbReference type="SAM" id="SignalP"/>
    </source>
</evidence>
<feature type="signal peptide" evidence="1">
    <location>
        <begin position="1"/>
        <end position="19"/>
    </location>
</feature>